<dbReference type="AlphaFoldDB" id="A0A5B7HIS1"/>
<gene>
    <name evidence="1" type="ORF">E2C01_066674</name>
</gene>
<evidence type="ECO:0000313" key="1">
    <source>
        <dbReference type="EMBL" id="MPC72370.1"/>
    </source>
</evidence>
<protein>
    <submittedName>
        <fullName evidence="1">Uncharacterized protein</fullName>
    </submittedName>
</protein>
<accession>A0A5B7HIS1</accession>
<dbReference type="EMBL" id="VSRR010034617">
    <property type="protein sequence ID" value="MPC72370.1"/>
    <property type="molecule type" value="Genomic_DNA"/>
</dbReference>
<dbReference type="Proteomes" id="UP000324222">
    <property type="component" value="Unassembled WGS sequence"/>
</dbReference>
<organism evidence="1 2">
    <name type="scientific">Portunus trituberculatus</name>
    <name type="common">Swimming crab</name>
    <name type="synonym">Neptunus trituberculatus</name>
    <dbReference type="NCBI Taxonomy" id="210409"/>
    <lineage>
        <taxon>Eukaryota</taxon>
        <taxon>Metazoa</taxon>
        <taxon>Ecdysozoa</taxon>
        <taxon>Arthropoda</taxon>
        <taxon>Crustacea</taxon>
        <taxon>Multicrustacea</taxon>
        <taxon>Malacostraca</taxon>
        <taxon>Eumalacostraca</taxon>
        <taxon>Eucarida</taxon>
        <taxon>Decapoda</taxon>
        <taxon>Pleocyemata</taxon>
        <taxon>Brachyura</taxon>
        <taxon>Eubrachyura</taxon>
        <taxon>Portunoidea</taxon>
        <taxon>Portunidae</taxon>
        <taxon>Portuninae</taxon>
        <taxon>Portunus</taxon>
    </lineage>
</organism>
<sequence>MEACGRAVGVRSHHGIMSGTCSSITDDWPLAGVLEGGGQRVPDTARSCYIIYFANLSLSTQGKTCNPGDAWQTVRW</sequence>
<comment type="caution">
    <text evidence="1">The sequence shown here is derived from an EMBL/GenBank/DDBJ whole genome shotgun (WGS) entry which is preliminary data.</text>
</comment>
<keyword evidence="2" id="KW-1185">Reference proteome</keyword>
<proteinExistence type="predicted"/>
<name>A0A5B7HIS1_PORTR</name>
<reference evidence="1 2" key="1">
    <citation type="submission" date="2019-05" db="EMBL/GenBank/DDBJ databases">
        <title>Another draft genome of Portunus trituberculatus and its Hox gene families provides insights of decapod evolution.</title>
        <authorList>
            <person name="Jeong J.-H."/>
            <person name="Song I."/>
            <person name="Kim S."/>
            <person name="Choi T."/>
            <person name="Kim D."/>
            <person name="Ryu S."/>
            <person name="Kim W."/>
        </authorList>
    </citation>
    <scope>NUCLEOTIDE SEQUENCE [LARGE SCALE GENOMIC DNA]</scope>
    <source>
        <tissue evidence="1">Muscle</tissue>
    </source>
</reference>
<evidence type="ECO:0000313" key="2">
    <source>
        <dbReference type="Proteomes" id="UP000324222"/>
    </source>
</evidence>